<sequence length="970" mass="107976">MRTAVTELKGKEKEEKKGNRGTMGLANLGNTCFMNSAVQCLAHTEELAEYFLTGVFRTEINRTNPLGMGGQIAEAFGALMNRLWGPVTASNGSYSSGSSYSPREFKSILAKFAPQFSGYMQHDSQELLAFLLDGLHEDLNRVLTKPYVEKPDWPGKGGPKELIAFAKECWDGYLKRNDSVIVDLFQGQYKSTLVCPECAKVSITFDPYMYLTLPLPINRKWRGKVHFIPWALDKPRQRLTLELPKEADFKRLKQHVGALTGADPTCLIAAEPYQHVFWKFWEDVAPVGDINTGSDDVAFYELPCALSQLRATSTDRSSPVRLVDSGWILVSIFLSASRPRHNPESRFGSRRYLAHDKFPLIGQPFVLALTRQEASSEDVIYDRIVQRVSQITTRKVELYDDQALPVTPALTNKDQMANQAETPDVDDLFGAHENADASTSTSAAQTANRQSVKVTNGQHADHQRSWTARKDMFKMHILQHLRDLGEGHLVTGWSIEATNRIVEFEDRKQDVSGAVRVLPGGFKEEIEEEEDLAVQGSADDPYKPLLKQGEAIMCEWNDDAAQYFFEDPYTTWDEFEDIVDPTIATSDEAEKTAGKKGISLYDCLSEFTREEQLGEDDLWYCPQCKKHQQATKKFEIWSVPDILVVHLKRFSSGRLLRDKLDMMVDFPLEGLDLEGRVEEKLEWKRMREAEGKANEKNGDPEEEPITYDLFAVDEHLGGLGGGHYRAYAKNYADGLWYHFDDSHVTQADPAAAVNRNAYLLFYRRHTSRHLGGKTWGKVMAVRTAGPVAGAEAPEQQVKSMNPFRGTDVKRPEFGPALPFPRLVPAKSGMISPASSDSSDSGEGPGYSPPSPPPFDLSGNDQLLLNGNLDLEDNDDYNGQLIVRGAAPSPFGGSTSAEMGDSGIITPADSEMDNAEASASSDPWADEEPSQAGRYAPAYDDDDLIKGYLPTPPDVDMKSVEGEKAQPRSSE</sequence>
<evidence type="ECO:0000256" key="4">
    <source>
        <dbReference type="ARBA" id="ARBA00022786"/>
    </source>
</evidence>
<dbReference type="PROSITE" id="PS50235">
    <property type="entry name" value="USP_3"/>
    <property type="match status" value="1"/>
</dbReference>
<feature type="compositionally biased region" description="Basic and acidic residues" evidence="8">
    <location>
        <begin position="954"/>
        <end position="970"/>
    </location>
</feature>
<gene>
    <name evidence="10" type="ORF">DACRYDRAFT_77569</name>
</gene>
<dbReference type="InterPro" id="IPR050185">
    <property type="entry name" value="Ub_carboxyl-term_hydrolase"/>
</dbReference>
<dbReference type="AlphaFoldDB" id="M5GCD3"/>
<keyword evidence="11" id="KW-1185">Reference proteome</keyword>
<dbReference type="HOGENOM" id="CLU_001060_7_1_1"/>
<evidence type="ECO:0000256" key="2">
    <source>
        <dbReference type="ARBA" id="ARBA00009085"/>
    </source>
</evidence>
<dbReference type="PROSITE" id="PS00972">
    <property type="entry name" value="USP_1"/>
    <property type="match status" value="1"/>
</dbReference>
<dbReference type="GO" id="GO:0016579">
    <property type="term" value="P:protein deubiquitination"/>
    <property type="evidence" value="ECO:0007669"/>
    <property type="project" value="InterPro"/>
</dbReference>
<evidence type="ECO:0000259" key="9">
    <source>
        <dbReference type="PROSITE" id="PS50235"/>
    </source>
</evidence>
<comment type="similarity">
    <text evidence="2 7">Belongs to the peptidase C19 family.</text>
</comment>
<keyword evidence="5 7" id="KW-0378">Hydrolase</keyword>
<evidence type="ECO:0000256" key="7">
    <source>
        <dbReference type="RuleBase" id="RU366025"/>
    </source>
</evidence>
<evidence type="ECO:0000256" key="8">
    <source>
        <dbReference type="SAM" id="MobiDB-lite"/>
    </source>
</evidence>
<dbReference type="OMA" id="PYCEKPE"/>
<feature type="region of interest" description="Disordered" evidence="8">
    <location>
        <begin position="888"/>
        <end position="970"/>
    </location>
</feature>
<feature type="compositionally biased region" description="Low complexity" evidence="8">
    <location>
        <begin position="855"/>
        <end position="868"/>
    </location>
</feature>
<proteinExistence type="inferred from homology"/>
<feature type="domain" description="USP" evidence="9">
    <location>
        <begin position="23"/>
        <end position="765"/>
    </location>
</feature>
<evidence type="ECO:0000313" key="11">
    <source>
        <dbReference type="Proteomes" id="UP000030653"/>
    </source>
</evidence>
<accession>M5GCD3</accession>
<dbReference type="GO" id="GO:0004843">
    <property type="term" value="F:cysteine-type deubiquitinase activity"/>
    <property type="evidence" value="ECO:0007669"/>
    <property type="project" value="UniProtKB-UniRule"/>
</dbReference>
<dbReference type="PANTHER" id="PTHR21646">
    <property type="entry name" value="UBIQUITIN CARBOXYL-TERMINAL HYDROLASE"/>
    <property type="match status" value="1"/>
</dbReference>
<dbReference type="PANTHER" id="PTHR21646:SF24">
    <property type="entry name" value="UBIQUITIN CARBOXYL-TERMINAL HYDROLASE"/>
    <property type="match status" value="1"/>
</dbReference>
<evidence type="ECO:0000313" key="10">
    <source>
        <dbReference type="EMBL" id="EJU03817.1"/>
    </source>
</evidence>
<dbReference type="OrthoDB" id="292964at2759"/>
<dbReference type="InterPro" id="IPR018200">
    <property type="entry name" value="USP_CS"/>
</dbReference>
<feature type="compositionally biased region" description="Basic and acidic residues" evidence="8">
    <location>
        <begin position="8"/>
        <end position="18"/>
    </location>
</feature>
<feature type="compositionally biased region" description="Polar residues" evidence="8">
    <location>
        <begin position="448"/>
        <end position="458"/>
    </location>
</feature>
<dbReference type="EMBL" id="JH795859">
    <property type="protein sequence ID" value="EJU03817.1"/>
    <property type="molecule type" value="Genomic_DNA"/>
</dbReference>
<keyword evidence="6 7" id="KW-0788">Thiol protease</keyword>
<dbReference type="STRING" id="1858805.M5GCD3"/>
<dbReference type="Proteomes" id="UP000030653">
    <property type="component" value="Unassembled WGS sequence"/>
</dbReference>
<keyword evidence="4 7" id="KW-0833">Ubl conjugation pathway</keyword>
<dbReference type="GeneID" id="63691338"/>
<dbReference type="RefSeq" id="XP_040630711.1">
    <property type="nucleotide sequence ID" value="XM_040776276.1"/>
</dbReference>
<feature type="compositionally biased region" description="Low complexity" evidence="8">
    <location>
        <begin position="436"/>
        <end position="447"/>
    </location>
</feature>
<dbReference type="Gene3D" id="3.90.70.10">
    <property type="entry name" value="Cysteine proteinases"/>
    <property type="match status" value="2"/>
</dbReference>
<organism evidence="10 11">
    <name type="scientific">Dacryopinax primogenitus (strain DJM 731)</name>
    <name type="common">Brown rot fungus</name>
    <dbReference type="NCBI Taxonomy" id="1858805"/>
    <lineage>
        <taxon>Eukaryota</taxon>
        <taxon>Fungi</taxon>
        <taxon>Dikarya</taxon>
        <taxon>Basidiomycota</taxon>
        <taxon>Agaricomycotina</taxon>
        <taxon>Dacrymycetes</taxon>
        <taxon>Dacrymycetales</taxon>
        <taxon>Dacrymycetaceae</taxon>
        <taxon>Dacryopinax</taxon>
    </lineage>
</organism>
<dbReference type="EC" id="3.4.19.12" evidence="7"/>
<evidence type="ECO:0000256" key="1">
    <source>
        <dbReference type="ARBA" id="ARBA00000707"/>
    </source>
</evidence>
<dbReference type="Pfam" id="PF00443">
    <property type="entry name" value="UCH"/>
    <property type="match status" value="1"/>
</dbReference>
<evidence type="ECO:0000256" key="6">
    <source>
        <dbReference type="ARBA" id="ARBA00022807"/>
    </source>
</evidence>
<feature type="region of interest" description="Disordered" evidence="8">
    <location>
        <begin position="434"/>
        <end position="463"/>
    </location>
</feature>
<dbReference type="InterPro" id="IPR001394">
    <property type="entry name" value="Peptidase_C19_UCH"/>
</dbReference>
<dbReference type="SUPFAM" id="SSF54001">
    <property type="entry name" value="Cysteine proteinases"/>
    <property type="match status" value="1"/>
</dbReference>
<dbReference type="InterPro" id="IPR028889">
    <property type="entry name" value="USP"/>
</dbReference>
<dbReference type="PROSITE" id="PS00973">
    <property type="entry name" value="USP_2"/>
    <property type="match status" value="1"/>
</dbReference>
<keyword evidence="3 7" id="KW-0645">Protease</keyword>
<feature type="compositionally biased region" description="Low complexity" evidence="8">
    <location>
        <begin position="827"/>
        <end position="841"/>
    </location>
</feature>
<feature type="region of interest" description="Disordered" evidence="8">
    <location>
        <begin position="789"/>
        <end position="870"/>
    </location>
</feature>
<evidence type="ECO:0000256" key="3">
    <source>
        <dbReference type="ARBA" id="ARBA00022670"/>
    </source>
</evidence>
<dbReference type="InterPro" id="IPR038765">
    <property type="entry name" value="Papain-like_cys_pep_sf"/>
</dbReference>
<name>M5GCD3_DACPD</name>
<evidence type="ECO:0000256" key="5">
    <source>
        <dbReference type="ARBA" id="ARBA00022801"/>
    </source>
</evidence>
<dbReference type="GO" id="GO:0006508">
    <property type="term" value="P:proteolysis"/>
    <property type="evidence" value="ECO:0007669"/>
    <property type="project" value="UniProtKB-KW"/>
</dbReference>
<comment type="catalytic activity">
    <reaction evidence="1 7">
        <text>Thiol-dependent hydrolysis of ester, thioester, amide, peptide and isopeptide bonds formed by the C-terminal Gly of ubiquitin (a 76-residue protein attached to proteins as an intracellular targeting signal).</text>
        <dbReference type="EC" id="3.4.19.12"/>
    </reaction>
</comment>
<feature type="region of interest" description="Disordered" evidence="8">
    <location>
        <begin position="1"/>
        <end position="21"/>
    </location>
</feature>
<protein>
    <recommendedName>
        <fullName evidence="7">Ubiquitin carboxyl-terminal hydrolase</fullName>
        <ecNumber evidence="7">3.4.19.12</ecNumber>
    </recommendedName>
</protein>
<reference evidence="10 11" key="1">
    <citation type="journal article" date="2012" name="Science">
        <title>The Paleozoic origin of enzymatic lignin decomposition reconstructed from 31 fungal genomes.</title>
        <authorList>
            <person name="Floudas D."/>
            <person name="Binder M."/>
            <person name="Riley R."/>
            <person name="Barry K."/>
            <person name="Blanchette R.A."/>
            <person name="Henrissat B."/>
            <person name="Martinez A.T."/>
            <person name="Otillar R."/>
            <person name="Spatafora J.W."/>
            <person name="Yadav J.S."/>
            <person name="Aerts A."/>
            <person name="Benoit I."/>
            <person name="Boyd A."/>
            <person name="Carlson A."/>
            <person name="Copeland A."/>
            <person name="Coutinho P.M."/>
            <person name="de Vries R.P."/>
            <person name="Ferreira P."/>
            <person name="Findley K."/>
            <person name="Foster B."/>
            <person name="Gaskell J."/>
            <person name="Glotzer D."/>
            <person name="Gorecki P."/>
            <person name="Heitman J."/>
            <person name="Hesse C."/>
            <person name="Hori C."/>
            <person name="Igarashi K."/>
            <person name="Jurgens J.A."/>
            <person name="Kallen N."/>
            <person name="Kersten P."/>
            <person name="Kohler A."/>
            <person name="Kuees U."/>
            <person name="Kumar T.K.A."/>
            <person name="Kuo A."/>
            <person name="LaButti K."/>
            <person name="Larrondo L.F."/>
            <person name="Lindquist E."/>
            <person name="Ling A."/>
            <person name="Lombard V."/>
            <person name="Lucas S."/>
            <person name="Lundell T."/>
            <person name="Martin R."/>
            <person name="McLaughlin D.J."/>
            <person name="Morgenstern I."/>
            <person name="Morin E."/>
            <person name="Murat C."/>
            <person name="Nagy L.G."/>
            <person name="Nolan M."/>
            <person name="Ohm R.A."/>
            <person name="Patyshakuliyeva A."/>
            <person name="Rokas A."/>
            <person name="Ruiz-Duenas F.J."/>
            <person name="Sabat G."/>
            <person name="Salamov A."/>
            <person name="Samejima M."/>
            <person name="Schmutz J."/>
            <person name="Slot J.C."/>
            <person name="St John F."/>
            <person name="Stenlid J."/>
            <person name="Sun H."/>
            <person name="Sun S."/>
            <person name="Syed K."/>
            <person name="Tsang A."/>
            <person name="Wiebenga A."/>
            <person name="Young D."/>
            <person name="Pisabarro A."/>
            <person name="Eastwood D.C."/>
            <person name="Martin F."/>
            <person name="Cullen D."/>
            <person name="Grigoriev I.V."/>
            <person name="Hibbett D.S."/>
        </authorList>
    </citation>
    <scope>NUCLEOTIDE SEQUENCE [LARGE SCALE GENOMIC DNA]</scope>
    <source>
        <strain evidence="10 11">DJM-731 SS1</strain>
    </source>
</reference>